<reference evidence="1 2" key="1">
    <citation type="submission" date="2021-06" db="EMBL/GenBank/DDBJ databases">
        <authorList>
            <person name="Sun Q."/>
            <person name="Li D."/>
        </authorList>
    </citation>
    <scope>NUCLEOTIDE SEQUENCE [LARGE SCALE GENOMIC DNA]</scope>
    <source>
        <strain evidence="1 2">N19</strain>
    </source>
</reference>
<dbReference type="EMBL" id="JAHLOQ010000028">
    <property type="protein sequence ID" value="MBU5336786.1"/>
    <property type="molecule type" value="Genomic_DNA"/>
</dbReference>
<keyword evidence="2" id="KW-1185">Reference proteome</keyword>
<evidence type="ECO:0000313" key="1">
    <source>
        <dbReference type="EMBL" id="MBU5336786.1"/>
    </source>
</evidence>
<evidence type="ECO:0000313" key="2">
    <source>
        <dbReference type="Proteomes" id="UP001196301"/>
    </source>
</evidence>
<dbReference type="RefSeq" id="WP_216570531.1">
    <property type="nucleotide sequence ID" value="NZ_JAHLOQ010000028.1"/>
</dbReference>
<name>A0ABS6DY63_9FIRM</name>
<evidence type="ECO:0008006" key="3">
    <source>
        <dbReference type="Google" id="ProtNLM"/>
    </source>
</evidence>
<proteinExistence type="predicted"/>
<dbReference type="Proteomes" id="UP001196301">
    <property type="component" value="Unassembled WGS sequence"/>
</dbReference>
<gene>
    <name evidence="1" type="ORF">KQI20_10080</name>
</gene>
<accession>A0ABS6DY63</accession>
<sequence length="144" mass="16781">MSFFLKKSQLTNELDNINFLHSFDVIQDDDNTLFLKTVQKIDNTEDNCVICLILENNRAYSLINYSIAKLVNHDKKEMMLNLLNKLNSDSLILKYTLDEDYFINASISYIGVNDFDAEEFVNLIWIGYQGISKTYPDIMKALWC</sequence>
<organism evidence="1 2">
    <name type="scientific">Intestinibacter bartlettii</name>
    <dbReference type="NCBI Taxonomy" id="261299"/>
    <lineage>
        <taxon>Bacteria</taxon>
        <taxon>Bacillati</taxon>
        <taxon>Bacillota</taxon>
        <taxon>Clostridia</taxon>
        <taxon>Peptostreptococcales</taxon>
        <taxon>Peptostreptococcaceae</taxon>
        <taxon>Intestinibacter</taxon>
    </lineage>
</organism>
<protein>
    <recommendedName>
        <fullName evidence="3">Sensory transduction regulator</fullName>
    </recommendedName>
</protein>
<comment type="caution">
    <text evidence="1">The sequence shown here is derived from an EMBL/GenBank/DDBJ whole genome shotgun (WGS) entry which is preliminary data.</text>
</comment>